<protein>
    <recommendedName>
        <fullName evidence="2">Anti-sigma factor antagonist</fullName>
    </recommendedName>
</protein>
<feature type="domain" description="STAS" evidence="3">
    <location>
        <begin position="4"/>
        <end position="104"/>
    </location>
</feature>
<name>A0A495X2Y9_9PSEU</name>
<evidence type="ECO:0000313" key="4">
    <source>
        <dbReference type="EMBL" id="RKT67909.1"/>
    </source>
</evidence>
<dbReference type="CDD" id="cd07043">
    <property type="entry name" value="STAS_anti-anti-sigma_factors"/>
    <property type="match status" value="1"/>
</dbReference>
<dbReference type="InterPro" id="IPR003658">
    <property type="entry name" value="Anti-sigma_ant"/>
</dbReference>
<dbReference type="PANTHER" id="PTHR33495">
    <property type="entry name" value="ANTI-SIGMA FACTOR ANTAGONIST TM_1081-RELATED-RELATED"/>
    <property type="match status" value="1"/>
</dbReference>
<dbReference type="InterPro" id="IPR002645">
    <property type="entry name" value="STAS_dom"/>
</dbReference>
<accession>A0A495X2Y9</accession>
<dbReference type="PROSITE" id="PS50801">
    <property type="entry name" value="STAS"/>
    <property type="match status" value="1"/>
</dbReference>
<reference evidence="4 5" key="1">
    <citation type="submission" date="2018-10" db="EMBL/GenBank/DDBJ databases">
        <title>Sequencing the genomes of 1000 actinobacteria strains.</title>
        <authorList>
            <person name="Klenk H.-P."/>
        </authorList>
    </citation>
    <scope>NUCLEOTIDE SEQUENCE [LARGE SCALE GENOMIC DNA]</scope>
    <source>
        <strain evidence="4 5">DSM 43911</strain>
    </source>
</reference>
<dbReference type="Gene3D" id="3.30.750.24">
    <property type="entry name" value="STAS domain"/>
    <property type="match status" value="1"/>
</dbReference>
<dbReference type="NCBIfam" id="TIGR00377">
    <property type="entry name" value="ant_ant_sig"/>
    <property type="match status" value="1"/>
</dbReference>
<keyword evidence="5" id="KW-1185">Reference proteome</keyword>
<comment type="caution">
    <text evidence="4">The sequence shown here is derived from an EMBL/GenBank/DDBJ whole genome shotgun (WGS) entry which is preliminary data.</text>
</comment>
<evidence type="ECO:0000313" key="5">
    <source>
        <dbReference type="Proteomes" id="UP000272729"/>
    </source>
</evidence>
<organism evidence="4 5">
    <name type="scientific">Saccharothrix variisporea</name>
    <dbReference type="NCBI Taxonomy" id="543527"/>
    <lineage>
        <taxon>Bacteria</taxon>
        <taxon>Bacillati</taxon>
        <taxon>Actinomycetota</taxon>
        <taxon>Actinomycetes</taxon>
        <taxon>Pseudonocardiales</taxon>
        <taxon>Pseudonocardiaceae</taxon>
        <taxon>Saccharothrix</taxon>
    </lineage>
</organism>
<dbReference type="AlphaFoldDB" id="A0A495X2Y9"/>
<gene>
    <name evidence="4" type="ORF">DFJ66_1087</name>
</gene>
<dbReference type="Pfam" id="PF13466">
    <property type="entry name" value="STAS_2"/>
    <property type="match status" value="1"/>
</dbReference>
<dbReference type="Proteomes" id="UP000272729">
    <property type="component" value="Unassembled WGS sequence"/>
</dbReference>
<comment type="similarity">
    <text evidence="1 2">Belongs to the anti-sigma-factor antagonist family.</text>
</comment>
<dbReference type="EMBL" id="RBXR01000001">
    <property type="protein sequence ID" value="RKT67909.1"/>
    <property type="molecule type" value="Genomic_DNA"/>
</dbReference>
<sequence>MTRLTITTADTPTGPVVGVAGDLDHATADQLRTTVTALPLRPGQRLVLDLAGLAFCDSSGLTALLAARNHATAAQAEITLSAVPDRTLRMIRLIGLDRVFPLQP</sequence>
<dbReference type="InterPro" id="IPR036513">
    <property type="entry name" value="STAS_dom_sf"/>
</dbReference>
<dbReference type="SUPFAM" id="SSF52091">
    <property type="entry name" value="SpoIIaa-like"/>
    <property type="match status" value="1"/>
</dbReference>
<evidence type="ECO:0000256" key="2">
    <source>
        <dbReference type="RuleBase" id="RU003749"/>
    </source>
</evidence>
<dbReference type="OrthoDB" id="3481860at2"/>
<evidence type="ECO:0000256" key="1">
    <source>
        <dbReference type="ARBA" id="ARBA00009013"/>
    </source>
</evidence>
<dbReference type="InterPro" id="IPR058548">
    <property type="entry name" value="MlaB-like_STAS"/>
</dbReference>
<dbReference type="RefSeq" id="WP_121218528.1">
    <property type="nucleotide sequence ID" value="NZ_JBIUBA010000013.1"/>
</dbReference>
<dbReference type="PANTHER" id="PTHR33495:SF2">
    <property type="entry name" value="ANTI-SIGMA FACTOR ANTAGONIST TM_1081-RELATED"/>
    <property type="match status" value="1"/>
</dbReference>
<dbReference type="GO" id="GO:0043856">
    <property type="term" value="F:anti-sigma factor antagonist activity"/>
    <property type="evidence" value="ECO:0007669"/>
    <property type="project" value="InterPro"/>
</dbReference>
<proteinExistence type="inferred from homology"/>
<evidence type="ECO:0000259" key="3">
    <source>
        <dbReference type="PROSITE" id="PS50801"/>
    </source>
</evidence>